<feature type="region of interest" description="Disordered" evidence="2">
    <location>
        <begin position="206"/>
        <end position="240"/>
    </location>
</feature>
<dbReference type="PROSITE" id="PS50908">
    <property type="entry name" value="RWD"/>
    <property type="match status" value="1"/>
</dbReference>
<evidence type="ECO:0000256" key="1">
    <source>
        <dbReference type="SAM" id="Coils"/>
    </source>
</evidence>
<dbReference type="SUPFAM" id="SSF54495">
    <property type="entry name" value="UBC-like"/>
    <property type="match status" value="1"/>
</dbReference>
<dbReference type="InParanoid" id="A0A286UVX4"/>
<dbReference type="FunCoup" id="A0A286UVX4">
    <property type="interactions" value="203"/>
</dbReference>
<feature type="coiled-coil region" evidence="1">
    <location>
        <begin position="114"/>
        <end position="142"/>
    </location>
</feature>
<dbReference type="STRING" id="2282107.A0A286UVX4"/>
<keyword evidence="1" id="KW-0175">Coiled coil</keyword>
<dbReference type="SMART" id="SM00591">
    <property type="entry name" value="RWD"/>
    <property type="match status" value="1"/>
</dbReference>
<dbReference type="PANTHER" id="PTHR12292">
    <property type="entry name" value="RWD DOMAIN-CONTAINING PROTEIN"/>
    <property type="match status" value="1"/>
</dbReference>
<evidence type="ECO:0000256" key="2">
    <source>
        <dbReference type="SAM" id="MobiDB-lite"/>
    </source>
</evidence>
<dbReference type="OrthoDB" id="277175at2759"/>
<dbReference type="Proteomes" id="UP000217199">
    <property type="component" value="Unassembled WGS sequence"/>
</dbReference>
<dbReference type="InterPro" id="IPR040213">
    <property type="entry name" value="GIR2-like"/>
</dbReference>
<accession>A0A286UVX4</accession>
<gene>
    <name evidence="4" type="ORF">PNOK_0077900</name>
</gene>
<dbReference type="Pfam" id="PF05773">
    <property type="entry name" value="RWD"/>
    <property type="match status" value="1"/>
</dbReference>
<sequence length="240" mass="28113">MSNEVLEEEFQVLESIYPTELTKISDREIEIEVEPEEPIENAQELKCTFRVTYPESYPDVLPEFALEPSEGELDTDELDSLMEQLKIAGEENLGIAMTFTLVSHLRESLLVLVKSRVERQVKEEAEKARKELEEEEARTKGTHVTVESFKAWKARFDKEMAQKKAREEDERLKSLTPKEREEYKKLASRFSGKQLFERNRNLDDESLVEEGSVSVDVSQYERIHEREEEEEERLEFSDSD</sequence>
<dbReference type="InterPro" id="IPR016135">
    <property type="entry name" value="UBQ-conjugating_enzyme/RWD"/>
</dbReference>
<protein>
    <submittedName>
        <fullName evidence="4">RWD-domain-containing</fullName>
    </submittedName>
</protein>
<feature type="compositionally biased region" description="Acidic residues" evidence="2">
    <location>
        <begin position="227"/>
        <end position="240"/>
    </location>
</feature>
<keyword evidence="5" id="KW-1185">Reference proteome</keyword>
<dbReference type="EMBL" id="NBII01000001">
    <property type="protein sequence ID" value="PAV23711.1"/>
    <property type="molecule type" value="Genomic_DNA"/>
</dbReference>
<dbReference type="InterPro" id="IPR006575">
    <property type="entry name" value="RWD_dom"/>
</dbReference>
<evidence type="ECO:0000259" key="3">
    <source>
        <dbReference type="PROSITE" id="PS50908"/>
    </source>
</evidence>
<evidence type="ECO:0000313" key="5">
    <source>
        <dbReference type="Proteomes" id="UP000217199"/>
    </source>
</evidence>
<dbReference type="AlphaFoldDB" id="A0A286UVX4"/>
<dbReference type="Gene3D" id="3.10.110.10">
    <property type="entry name" value="Ubiquitin Conjugating Enzyme"/>
    <property type="match status" value="1"/>
</dbReference>
<evidence type="ECO:0000313" key="4">
    <source>
        <dbReference type="EMBL" id="PAV23711.1"/>
    </source>
</evidence>
<feature type="domain" description="RWD" evidence="3">
    <location>
        <begin position="8"/>
        <end position="112"/>
    </location>
</feature>
<proteinExistence type="predicted"/>
<name>A0A286UVX4_9AGAM</name>
<organism evidence="4 5">
    <name type="scientific">Pyrrhoderma noxium</name>
    <dbReference type="NCBI Taxonomy" id="2282107"/>
    <lineage>
        <taxon>Eukaryota</taxon>
        <taxon>Fungi</taxon>
        <taxon>Dikarya</taxon>
        <taxon>Basidiomycota</taxon>
        <taxon>Agaricomycotina</taxon>
        <taxon>Agaricomycetes</taxon>
        <taxon>Hymenochaetales</taxon>
        <taxon>Hymenochaetaceae</taxon>
        <taxon>Pyrrhoderma</taxon>
    </lineage>
</organism>
<comment type="caution">
    <text evidence="4">The sequence shown here is derived from an EMBL/GenBank/DDBJ whole genome shotgun (WGS) entry which is preliminary data.</text>
</comment>
<reference evidence="4 5" key="1">
    <citation type="journal article" date="2017" name="Mol. Ecol.">
        <title>Comparative and population genomic landscape of Phellinus noxius: A hypervariable fungus causing root rot in trees.</title>
        <authorList>
            <person name="Chung C.L."/>
            <person name="Lee T.J."/>
            <person name="Akiba M."/>
            <person name="Lee H.H."/>
            <person name="Kuo T.H."/>
            <person name="Liu D."/>
            <person name="Ke H.M."/>
            <person name="Yokoi T."/>
            <person name="Roa M.B."/>
            <person name="Lu M.J."/>
            <person name="Chang Y.Y."/>
            <person name="Ann P.J."/>
            <person name="Tsai J.N."/>
            <person name="Chen C.Y."/>
            <person name="Tzean S.S."/>
            <person name="Ota Y."/>
            <person name="Hattori T."/>
            <person name="Sahashi N."/>
            <person name="Liou R.F."/>
            <person name="Kikuchi T."/>
            <person name="Tsai I.J."/>
        </authorList>
    </citation>
    <scope>NUCLEOTIDE SEQUENCE [LARGE SCALE GENOMIC DNA]</scope>
    <source>
        <strain evidence="4 5">FFPRI411160</strain>
    </source>
</reference>